<accession>A0A7J7C802</accession>
<dbReference type="GO" id="GO:0044550">
    <property type="term" value="P:secondary metabolite biosynthetic process"/>
    <property type="evidence" value="ECO:0007669"/>
    <property type="project" value="UniProtKB-ARBA"/>
</dbReference>
<evidence type="ECO:0000313" key="6">
    <source>
        <dbReference type="EMBL" id="KAF5730271.1"/>
    </source>
</evidence>
<dbReference type="Proteomes" id="UP000593562">
    <property type="component" value="Unassembled WGS sequence"/>
</dbReference>
<gene>
    <name evidence="6" type="ORF">HS088_TW20G00644</name>
</gene>
<evidence type="ECO:0000256" key="1">
    <source>
        <dbReference type="ARBA" id="ARBA00023002"/>
    </source>
</evidence>
<dbReference type="InterPro" id="IPR044497">
    <property type="entry name" value="AKR4A/B"/>
</dbReference>
<feature type="binding site" evidence="3">
    <location>
        <position position="117"/>
    </location>
    <ligand>
        <name>substrate</name>
    </ligand>
</feature>
<comment type="caution">
    <text evidence="6">The sequence shown here is derived from an EMBL/GenBank/DDBJ whole genome shotgun (WGS) entry which is preliminary data.</text>
</comment>
<dbReference type="PROSITE" id="PS00798">
    <property type="entry name" value="ALDOKETO_REDUCTASE_1"/>
    <property type="match status" value="1"/>
</dbReference>
<keyword evidence="1" id="KW-0560">Oxidoreductase</keyword>
<dbReference type="InterPro" id="IPR018170">
    <property type="entry name" value="Aldo/ket_reductase_CS"/>
</dbReference>
<dbReference type="AlphaFoldDB" id="A0A7J7C802"/>
<evidence type="ECO:0000313" key="7">
    <source>
        <dbReference type="Proteomes" id="UP000593562"/>
    </source>
</evidence>
<dbReference type="PROSITE" id="PS00063">
    <property type="entry name" value="ALDOKETO_REDUCTASE_3"/>
    <property type="match status" value="1"/>
</dbReference>
<proteinExistence type="predicted"/>
<keyword evidence="7" id="KW-1185">Reference proteome</keyword>
<dbReference type="PANTHER" id="PTHR11732">
    <property type="entry name" value="ALDO/KETO REDUCTASE"/>
    <property type="match status" value="1"/>
</dbReference>
<dbReference type="GO" id="GO:0016616">
    <property type="term" value="F:oxidoreductase activity, acting on the CH-OH group of donors, NAD or NADP as acceptor"/>
    <property type="evidence" value="ECO:0007669"/>
    <property type="project" value="InterPro"/>
</dbReference>
<reference evidence="6 7" key="1">
    <citation type="journal article" date="2020" name="Nat. Commun.">
        <title>Genome of Tripterygium wilfordii and identification of cytochrome P450 involved in triptolide biosynthesis.</title>
        <authorList>
            <person name="Tu L."/>
            <person name="Su P."/>
            <person name="Zhang Z."/>
            <person name="Gao L."/>
            <person name="Wang J."/>
            <person name="Hu T."/>
            <person name="Zhou J."/>
            <person name="Zhang Y."/>
            <person name="Zhao Y."/>
            <person name="Liu Y."/>
            <person name="Song Y."/>
            <person name="Tong Y."/>
            <person name="Lu Y."/>
            <person name="Yang J."/>
            <person name="Xu C."/>
            <person name="Jia M."/>
            <person name="Peters R.J."/>
            <person name="Huang L."/>
            <person name="Gao W."/>
        </authorList>
    </citation>
    <scope>NUCLEOTIDE SEQUENCE [LARGE SCALE GENOMIC DNA]</scope>
    <source>
        <strain evidence="7">cv. XIE 37</strain>
        <tissue evidence="6">Leaf</tissue>
    </source>
</reference>
<feature type="domain" description="NADP-dependent oxidoreductase" evidence="5">
    <location>
        <begin position="18"/>
        <end position="290"/>
    </location>
</feature>
<dbReference type="InParanoid" id="A0A7J7C802"/>
<protein>
    <submittedName>
        <fullName evidence="6">Methylecgonone reductase-like</fullName>
    </submittedName>
</protein>
<dbReference type="InterPro" id="IPR023210">
    <property type="entry name" value="NADP_OxRdtase_dom"/>
</dbReference>
<dbReference type="Pfam" id="PF00248">
    <property type="entry name" value="Aldo_ket_red"/>
    <property type="match status" value="1"/>
</dbReference>
<feature type="active site" description="Proton donor" evidence="2">
    <location>
        <position position="54"/>
    </location>
</feature>
<dbReference type="Gene3D" id="3.20.20.100">
    <property type="entry name" value="NADP-dependent oxidoreductase domain"/>
    <property type="match status" value="1"/>
</dbReference>
<evidence type="ECO:0000259" key="5">
    <source>
        <dbReference type="Pfam" id="PF00248"/>
    </source>
</evidence>
<organism evidence="6 7">
    <name type="scientific">Tripterygium wilfordii</name>
    <name type="common">Thunder God vine</name>
    <dbReference type="NCBI Taxonomy" id="458696"/>
    <lineage>
        <taxon>Eukaryota</taxon>
        <taxon>Viridiplantae</taxon>
        <taxon>Streptophyta</taxon>
        <taxon>Embryophyta</taxon>
        <taxon>Tracheophyta</taxon>
        <taxon>Spermatophyta</taxon>
        <taxon>Magnoliopsida</taxon>
        <taxon>eudicotyledons</taxon>
        <taxon>Gunneridae</taxon>
        <taxon>Pentapetalae</taxon>
        <taxon>rosids</taxon>
        <taxon>fabids</taxon>
        <taxon>Celastrales</taxon>
        <taxon>Celastraceae</taxon>
        <taxon>Tripterygium</taxon>
    </lineage>
</organism>
<evidence type="ECO:0000256" key="4">
    <source>
        <dbReference type="PIRSR" id="PIRSR000097-3"/>
    </source>
</evidence>
<dbReference type="SUPFAM" id="SSF51430">
    <property type="entry name" value="NAD(P)-linked oxidoreductase"/>
    <property type="match status" value="1"/>
</dbReference>
<dbReference type="EMBL" id="JAAARO010000020">
    <property type="protein sequence ID" value="KAF5730271.1"/>
    <property type="molecule type" value="Genomic_DNA"/>
</dbReference>
<name>A0A7J7C802_TRIWF</name>
<dbReference type="PRINTS" id="PR00069">
    <property type="entry name" value="ALDKETRDTASE"/>
</dbReference>
<feature type="site" description="Lowers pKa of active site Tyr" evidence="4">
    <location>
        <position position="84"/>
    </location>
</feature>
<sequence length="316" mass="35522">MKILEITLSSGHKMPGIGMGTVPHPLPPSDSSIVPTLIEAIKIGYRHFDTAAIYGSEESVGLAVKQAVEQGLIKSREEMFITSKLWCTDAHPDHVLPALNRTLQRLGMECVDLYLIHWPARLKEGSPRFDFPKENILPFDLIGTWKAMEECSRLGLAKSIGVSNHGPKKLSQILQHATIPPAVNQVEMHVARQQQELLQFCKDKAIHLTAWSPLSANGAFWGSLSVMESPILKEIAAAKHKSVAQVALRWIYQQGASFIVKSFNSKRMRENLQILDFELSQEEVEKIKQVPQHKPFAGEWLVYKDGPYKSLEEVWE</sequence>
<dbReference type="InterPro" id="IPR020471">
    <property type="entry name" value="AKR"/>
</dbReference>
<dbReference type="PIRSF" id="PIRSF000097">
    <property type="entry name" value="AKR"/>
    <property type="match status" value="1"/>
</dbReference>
<dbReference type="FunFam" id="3.20.20.100:FF:000014">
    <property type="entry name" value="NAD(P)-linked oxidoreductase superfamily protein"/>
    <property type="match status" value="1"/>
</dbReference>
<evidence type="ECO:0000256" key="2">
    <source>
        <dbReference type="PIRSR" id="PIRSR000097-1"/>
    </source>
</evidence>
<evidence type="ECO:0000256" key="3">
    <source>
        <dbReference type="PIRSR" id="PIRSR000097-2"/>
    </source>
</evidence>
<dbReference type="CDD" id="cd19124">
    <property type="entry name" value="AKR_AKR4A_4B"/>
    <property type="match status" value="1"/>
</dbReference>
<dbReference type="InterPro" id="IPR036812">
    <property type="entry name" value="NAD(P)_OxRdtase_dom_sf"/>
</dbReference>